<dbReference type="PANTHER" id="PTHR43280:SF2">
    <property type="entry name" value="HTH-TYPE TRANSCRIPTIONAL REGULATOR EXSA"/>
    <property type="match status" value="1"/>
</dbReference>
<keyword evidence="1" id="KW-0805">Transcription regulation</keyword>
<dbReference type="Proteomes" id="UP000192042">
    <property type="component" value="Chromosome I"/>
</dbReference>
<feature type="domain" description="HTH araC/xylS-type" evidence="4">
    <location>
        <begin position="72"/>
        <end position="170"/>
    </location>
</feature>
<dbReference type="InterPro" id="IPR009057">
    <property type="entry name" value="Homeodomain-like_sf"/>
</dbReference>
<evidence type="ECO:0000313" key="5">
    <source>
        <dbReference type="EMBL" id="SLM50114.1"/>
    </source>
</evidence>
<dbReference type="Gene3D" id="1.10.10.60">
    <property type="entry name" value="Homeodomain-like"/>
    <property type="match status" value="1"/>
</dbReference>
<dbReference type="InterPro" id="IPR020449">
    <property type="entry name" value="Tscrpt_reg_AraC-type_HTH"/>
</dbReference>
<evidence type="ECO:0000259" key="4">
    <source>
        <dbReference type="PROSITE" id="PS01124"/>
    </source>
</evidence>
<dbReference type="AlphaFoldDB" id="A0A1W1IAS5"/>
<accession>A0A1W1IAS5</accession>
<dbReference type="PRINTS" id="PR00032">
    <property type="entry name" value="HTHARAC"/>
</dbReference>
<dbReference type="KEGG" id="nja:NSJP_3947"/>
<proteinExistence type="predicted"/>
<evidence type="ECO:0000256" key="2">
    <source>
        <dbReference type="ARBA" id="ARBA00023125"/>
    </source>
</evidence>
<dbReference type="PROSITE" id="PS01124">
    <property type="entry name" value="HTH_ARAC_FAMILY_2"/>
    <property type="match status" value="1"/>
</dbReference>
<dbReference type="GO" id="GO:0003700">
    <property type="term" value="F:DNA-binding transcription factor activity"/>
    <property type="evidence" value="ECO:0007669"/>
    <property type="project" value="InterPro"/>
</dbReference>
<dbReference type="Pfam" id="PF12833">
    <property type="entry name" value="HTH_18"/>
    <property type="match status" value="1"/>
</dbReference>
<keyword evidence="6" id="KW-1185">Reference proteome</keyword>
<evidence type="ECO:0000256" key="3">
    <source>
        <dbReference type="ARBA" id="ARBA00023163"/>
    </source>
</evidence>
<gene>
    <name evidence="5" type="ORF">NSJP_3947</name>
</gene>
<dbReference type="SUPFAM" id="SSF46689">
    <property type="entry name" value="Homeodomain-like"/>
    <property type="match status" value="1"/>
</dbReference>
<protein>
    <recommendedName>
        <fullName evidence="4">HTH araC/xylS-type domain-containing protein</fullName>
    </recommendedName>
</protein>
<dbReference type="STRING" id="1325564.NSJP_3947"/>
<organism evidence="5 6">
    <name type="scientific">Nitrospira japonica</name>
    <dbReference type="NCBI Taxonomy" id="1325564"/>
    <lineage>
        <taxon>Bacteria</taxon>
        <taxon>Pseudomonadati</taxon>
        <taxon>Nitrospirota</taxon>
        <taxon>Nitrospiria</taxon>
        <taxon>Nitrospirales</taxon>
        <taxon>Nitrospiraceae</taxon>
        <taxon>Nitrospira</taxon>
    </lineage>
</organism>
<name>A0A1W1IAS5_9BACT</name>
<dbReference type="PROSITE" id="PS00041">
    <property type="entry name" value="HTH_ARAC_FAMILY_1"/>
    <property type="match status" value="1"/>
</dbReference>
<dbReference type="RefSeq" id="WP_080888265.1">
    <property type="nucleotide sequence ID" value="NZ_LT828648.1"/>
</dbReference>
<dbReference type="GO" id="GO:0043565">
    <property type="term" value="F:sequence-specific DNA binding"/>
    <property type="evidence" value="ECO:0007669"/>
    <property type="project" value="InterPro"/>
</dbReference>
<evidence type="ECO:0000313" key="6">
    <source>
        <dbReference type="Proteomes" id="UP000192042"/>
    </source>
</evidence>
<keyword evidence="2" id="KW-0238">DNA-binding</keyword>
<reference evidence="5 6" key="1">
    <citation type="submission" date="2017-03" db="EMBL/GenBank/DDBJ databases">
        <authorList>
            <person name="Afonso C.L."/>
            <person name="Miller P.J."/>
            <person name="Scott M.A."/>
            <person name="Spackman E."/>
            <person name="Goraichik I."/>
            <person name="Dimitrov K.M."/>
            <person name="Suarez D.L."/>
            <person name="Swayne D.E."/>
        </authorList>
    </citation>
    <scope>NUCLEOTIDE SEQUENCE [LARGE SCALE GENOMIC DNA]</scope>
    <source>
        <strain evidence="5">Genome sequencing of Nitrospira japonica strain NJ11</strain>
    </source>
</reference>
<keyword evidence="3" id="KW-0804">Transcription</keyword>
<dbReference type="SMART" id="SM00342">
    <property type="entry name" value="HTH_ARAC"/>
    <property type="match status" value="1"/>
</dbReference>
<sequence length="178" mass="20353">MQSKAIYVRISHFEEGQSHPMPSDYSKSQWWEGQVERRTQRRRSSECGRRQGVIEALPSVSYSPQVETSLATRIEAFVRVNLERGLTLKGLASFLGYSEKYSSEVFQLQMGTCFSHYVKGLRLLKAKRMLTGEETRVTRIAEALGFSDPFAFSHFFKRAVGCSPTAFRKQQLAQLDDK</sequence>
<dbReference type="OrthoDB" id="9793451at2"/>
<evidence type="ECO:0000256" key="1">
    <source>
        <dbReference type="ARBA" id="ARBA00023015"/>
    </source>
</evidence>
<dbReference type="EMBL" id="LT828648">
    <property type="protein sequence ID" value="SLM50114.1"/>
    <property type="molecule type" value="Genomic_DNA"/>
</dbReference>
<dbReference type="InterPro" id="IPR018060">
    <property type="entry name" value="HTH_AraC"/>
</dbReference>
<dbReference type="InterPro" id="IPR018062">
    <property type="entry name" value="HTH_AraC-typ_CS"/>
</dbReference>
<dbReference type="PANTHER" id="PTHR43280">
    <property type="entry name" value="ARAC-FAMILY TRANSCRIPTIONAL REGULATOR"/>
    <property type="match status" value="1"/>
</dbReference>